<dbReference type="Proteomes" id="UP000271241">
    <property type="component" value="Unassembled WGS sequence"/>
</dbReference>
<comment type="catalytic activity">
    <reaction evidence="1">
        <text>S-ubiquitinyl-[E2 ubiquitin-conjugating enzyme]-L-cysteine + [acceptor protein]-L-lysine = [E2 ubiquitin-conjugating enzyme]-L-cysteine + N(6)-ubiquitinyl-[acceptor protein]-L-lysine.</text>
        <dbReference type="EC" id="2.3.2.27"/>
    </reaction>
</comment>
<accession>A0A4P9XPX8</accession>
<evidence type="ECO:0000256" key="7">
    <source>
        <dbReference type="ARBA" id="ARBA00022771"/>
    </source>
</evidence>
<dbReference type="UniPathway" id="UPA00143"/>
<evidence type="ECO:0000256" key="3">
    <source>
        <dbReference type="ARBA" id="ARBA00004906"/>
    </source>
</evidence>
<name>A0A4P9XPX8_9FUNG</name>
<keyword evidence="9" id="KW-0862">Zinc</keyword>
<dbReference type="Pfam" id="PF00097">
    <property type="entry name" value="zf-C3HC4"/>
    <property type="match status" value="1"/>
</dbReference>
<comment type="subcellular location">
    <subcellularLocation>
        <location evidence="2">Endomembrane system</location>
    </subcellularLocation>
</comment>
<organism evidence="14 15">
    <name type="scientific">Thamnocephalis sphaerospora</name>
    <dbReference type="NCBI Taxonomy" id="78915"/>
    <lineage>
        <taxon>Eukaryota</taxon>
        <taxon>Fungi</taxon>
        <taxon>Fungi incertae sedis</taxon>
        <taxon>Zoopagomycota</taxon>
        <taxon>Zoopagomycotina</taxon>
        <taxon>Zoopagomycetes</taxon>
        <taxon>Zoopagales</taxon>
        <taxon>Sigmoideomycetaceae</taxon>
        <taxon>Thamnocephalis</taxon>
    </lineage>
</organism>
<dbReference type="EC" id="2.3.2.27" evidence="4"/>
<dbReference type="PROSITE" id="PS00518">
    <property type="entry name" value="ZF_RING_1"/>
    <property type="match status" value="1"/>
</dbReference>
<dbReference type="EMBL" id="KZ992640">
    <property type="protein sequence ID" value="RKP08077.1"/>
    <property type="molecule type" value="Genomic_DNA"/>
</dbReference>
<dbReference type="InterPro" id="IPR045103">
    <property type="entry name" value="RNF5/RNF185-like"/>
</dbReference>
<evidence type="ECO:0000256" key="10">
    <source>
        <dbReference type="ARBA" id="ARBA00023136"/>
    </source>
</evidence>
<keyword evidence="15" id="KW-1185">Reference proteome</keyword>
<dbReference type="OrthoDB" id="6270329at2759"/>
<evidence type="ECO:0000256" key="8">
    <source>
        <dbReference type="ARBA" id="ARBA00022786"/>
    </source>
</evidence>
<evidence type="ECO:0000313" key="14">
    <source>
        <dbReference type="EMBL" id="RKP08077.1"/>
    </source>
</evidence>
<dbReference type="GO" id="GO:0008270">
    <property type="term" value="F:zinc ion binding"/>
    <property type="evidence" value="ECO:0007669"/>
    <property type="project" value="UniProtKB-KW"/>
</dbReference>
<dbReference type="SUPFAM" id="SSF57850">
    <property type="entry name" value="RING/U-box"/>
    <property type="match status" value="1"/>
</dbReference>
<dbReference type="InterPro" id="IPR001841">
    <property type="entry name" value="Znf_RING"/>
</dbReference>
<evidence type="ECO:0000259" key="13">
    <source>
        <dbReference type="PROSITE" id="PS50089"/>
    </source>
</evidence>
<reference evidence="15" key="1">
    <citation type="journal article" date="2018" name="Nat. Microbiol.">
        <title>Leveraging single-cell genomics to expand the fungal tree of life.</title>
        <authorList>
            <person name="Ahrendt S.R."/>
            <person name="Quandt C.A."/>
            <person name="Ciobanu D."/>
            <person name="Clum A."/>
            <person name="Salamov A."/>
            <person name="Andreopoulos B."/>
            <person name="Cheng J.F."/>
            <person name="Woyke T."/>
            <person name="Pelin A."/>
            <person name="Henrissat B."/>
            <person name="Reynolds N.K."/>
            <person name="Benny G.L."/>
            <person name="Smith M.E."/>
            <person name="James T.Y."/>
            <person name="Grigoriev I.V."/>
        </authorList>
    </citation>
    <scope>NUCLEOTIDE SEQUENCE [LARGE SCALE GENOMIC DNA]</scope>
    <source>
        <strain evidence="15">RSA 1356</strain>
    </source>
</reference>
<dbReference type="GO" id="GO:0006511">
    <property type="term" value="P:ubiquitin-dependent protein catabolic process"/>
    <property type="evidence" value="ECO:0007669"/>
    <property type="project" value="InterPro"/>
</dbReference>
<dbReference type="Gene3D" id="3.30.40.10">
    <property type="entry name" value="Zinc/RING finger domain, C3HC4 (zinc finger)"/>
    <property type="match status" value="1"/>
</dbReference>
<keyword evidence="5" id="KW-0808">Transferase</keyword>
<proteinExistence type="predicted"/>
<evidence type="ECO:0000256" key="4">
    <source>
        <dbReference type="ARBA" id="ARBA00012483"/>
    </source>
</evidence>
<dbReference type="AlphaFoldDB" id="A0A4P9XPX8"/>
<dbReference type="GO" id="GO:0061630">
    <property type="term" value="F:ubiquitin protein ligase activity"/>
    <property type="evidence" value="ECO:0007669"/>
    <property type="project" value="UniProtKB-EC"/>
</dbReference>
<dbReference type="GO" id="GO:0016567">
    <property type="term" value="P:protein ubiquitination"/>
    <property type="evidence" value="ECO:0007669"/>
    <property type="project" value="UniProtKB-UniPathway"/>
</dbReference>
<keyword evidence="8" id="KW-0833">Ubl conjugation pathway</keyword>
<keyword evidence="7 11" id="KW-0863">Zinc-finger</keyword>
<evidence type="ECO:0000256" key="9">
    <source>
        <dbReference type="ARBA" id="ARBA00022833"/>
    </source>
</evidence>
<evidence type="ECO:0000256" key="11">
    <source>
        <dbReference type="PROSITE-ProRule" id="PRU00175"/>
    </source>
</evidence>
<keyword evidence="6" id="KW-0479">Metal-binding</keyword>
<comment type="pathway">
    <text evidence="3">Protein modification; protein ubiquitination.</text>
</comment>
<feature type="domain" description="RING-type" evidence="13">
    <location>
        <begin position="120"/>
        <end position="161"/>
    </location>
</feature>
<dbReference type="InterPro" id="IPR013083">
    <property type="entry name" value="Znf_RING/FYVE/PHD"/>
</dbReference>
<protein>
    <recommendedName>
        <fullName evidence="4">RING-type E3 ubiquitin transferase</fullName>
        <ecNumber evidence="4">2.3.2.27</ecNumber>
    </recommendedName>
</protein>
<evidence type="ECO:0000256" key="5">
    <source>
        <dbReference type="ARBA" id="ARBA00022679"/>
    </source>
</evidence>
<dbReference type="SMART" id="SM00184">
    <property type="entry name" value="RING"/>
    <property type="match status" value="1"/>
</dbReference>
<dbReference type="PANTHER" id="PTHR12313">
    <property type="entry name" value="E3 UBIQUITIN-PROTEIN LIGASE RNF5-RELATED"/>
    <property type="match status" value="1"/>
</dbReference>
<keyword evidence="10" id="KW-0472">Membrane</keyword>
<dbReference type="GO" id="GO:0005783">
    <property type="term" value="C:endoplasmic reticulum"/>
    <property type="evidence" value="ECO:0007669"/>
    <property type="project" value="InterPro"/>
</dbReference>
<evidence type="ECO:0000256" key="6">
    <source>
        <dbReference type="ARBA" id="ARBA00022723"/>
    </source>
</evidence>
<evidence type="ECO:0000256" key="12">
    <source>
        <dbReference type="SAM" id="MobiDB-lite"/>
    </source>
</evidence>
<evidence type="ECO:0000256" key="2">
    <source>
        <dbReference type="ARBA" id="ARBA00004308"/>
    </source>
</evidence>
<feature type="non-terminal residue" evidence="14">
    <location>
        <position position="234"/>
    </location>
</feature>
<sequence>MVPTRESQGVTPDTSAVAAHTVSATVPPEISTSAVDATQAIAAESATTSGLQHRHVGRRNAGASVSDDATLEASEMAAAADGDASVSTAVGVSSAVSEEPIGCDATITQQQDSATDYYSCNICFDTACDPVLTVCGHLFCWPCLHQWLEAQRLNPLCPVCKAGCGKDKVIPVYGRGKEARDPRRPAGQRPEPLRPSNNRAWFSEATASTGFSGGHHFGMSVGLGLFPGHFNWMY</sequence>
<dbReference type="STRING" id="78915.A0A4P9XPX8"/>
<evidence type="ECO:0000313" key="15">
    <source>
        <dbReference type="Proteomes" id="UP000271241"/>
    </source>
</evidence>
<dbReference type="InterPro" id="IPR017907">
    <property type="entry name" value="Znf_RING_CS"/>
</dbReference>
<dbReference type="PROSITE" id="PS50089">
    <property type="entry name" value="ZF_RING_2"/>
    <property type="match status" value="1"/>
</dbReference>
<gene>
    <name evidence="14" type="ORF">THASP1DRAFT_23863</name>
</gene>
<feature type="region of interest" description="Disordered" evidence="12">
    <location>
        <begin position="176"/>
        <end position="198"/>
    </location>
</feature>
<dbReference type="InterPro" id="IPR018957">
    <property type="entry name" value="Znf_C3HC4_RING-type"/>
</dbReference>
<evidence type="ECO:0000256" key="1">
    <source>
        <dbReference type="ARBA" id="ARBA00000900"/>
    </source>
</evidence>
<feature type="region of interest" description="Disordered" evidence="12">
    <location>
        <begin position="46"/>
        <end position="65"/>
    </location>
</feature>